<sequence length="191" mass="21262">MNSSLVHQVSLLWEGSDGTRASVISQRSPLDAIQSWKDVDRLMPPKRQLETALLLDDNTYVPLPFCDLAWILPDRTGVLVIFKPGSYTRSDGSDVFACPNNAAIFNADASLRCQVRFSDAPERSASYVVGLPFTRTKTHKELPIGRRGEPIDPPIVQFGVLIGTKEHPPESFFVLDTETGELTDDLFRVPY</sequence>
<organism evidence="1 2">
    <name type="scientific">Hydrogenophaga intermedia</name>
    <dbReference type="NCBI Taxonomy" id="65786"/>
    <lineage>
        <taxon>Bacteria</taxon>
        <taxon>Pseudomonadati</taxon>
        <taxon>Pseudomonadota</taxon>
        <taxon>Betaproteobacteria</taxon>
        <taxon>Burkholderiales</taxon>
        <taxon>Comamonadaceae</taxon>
        <taxon>Hydrogenophaga</taxon>
    </lineage>
</organism>
<protein>
    <submittedName>
        <fullName evidence="1">Uncharacterized protein</fullName>
    </submittedName>
</protein>
<dbReference type="EMBL" id="CCAE010000028">
    <property type="protein sequence ID" value="CDN88739.1"/>
    <property type="molecule type" value="Genomic_DNA"/>
</dbReference>
<keyword evidence="2" id="KW-1185">Reference proteome</keyword>
<proteinExistence type="predicted"/>
<gene>
    <name evidence="1" type="ORF">BN948_03175</name>
</gene>
<dbReference type="AlphaFoldDB" id="A0A1L1PM01"/>
<evidence type="ECO:0000313" key="2">
    <source>
        <dbReference type="Proteomes" id="UP000028878"/>
    </source>
</evidence>
<evidence type="ECO:0000313" key="1">
    <source>
        <dbReference type="EMBL" id="CDN88739.1"/>
    </source>
</evidence>
<dbReference type="Proteomes" id="UP000028878">
    <property type="component" value="Unassembled WGS sequence"/>
</dbReference>
<dbReference type="RefSeq" id="WP_009515179.1">
    <property type="nucleotide sequence ID" value="NZ_CCAE010000028.1"/>
</dbReference>
<name>A0A1L1PM01_HYDIT</name>
<reference evidence="2" key="1">
    <citation type="submission" date="2014-11" db="EMBL/GenBank/DDBJ databases">
        <title>Draft genome sequence of Hydrogenophaga intermedia S1.</title>
        <authorList>
            <person name="Gan H.M."/>
            <person name="Chew T.H."/>
            <person name="Stolz A."/>
        </authorList>
    </citation>
    <scope>NUCLEOTIDE SEQUENCE [LARGE SCALE GENOMIC DNA]</scope>
    <source>
        <strain evidence="2">S1</strain>
    </source>
</reference>
<accession>A0A1L1PM01</accession>